<reference evidence="3" key="1">
    <citation type="submission" date="2019-02" db="EMBL/GenBank/DDBJ databases">
        <authorList>
            <person name="Gruber-Vodicka R. H."/>
            <person name="Seah K. B. B."/>
        </authorList>
    </citation>
    <scope>NUCLEOTIDE SEQUENCE</scope>
    <source>
        <strain evidence="2">BECK_BZ197</strain>
        <strain evidence="4">BECK_BZ198</strain>
        <strain evidence="3">BECK_BZ199</strain>
    </source>
</reference>
<evidence type="ECO:0000313" key="2">
    <source>
        <dbReference type="EMBL" id="VFK30000.1"/>
    </source>
</evidence>
<dbReference type="SUPFAM" id="SSF53098">
    <property type="entry name" value="Ribonuclease H-like"/>
    <property type="match status" value="1"/>
</dbReference>
<dbReference type="InterPro" id="IPR012337">
    <property type="entry name" value="RNaseH-like_sf"/>
</dbReference>
<dbReference type="PANTHER" id="PTHR10948:SF23">
    <property type="entry name" value="TRANSPOSASE INSI FOR INSERTION SEQUENCE ELEMENT IS30A-RELATED"/>
    <property type="match status" value="1"/>
</dbReference>
<dbReference type="AlphaFoldDB" id="A0A450XV86"/>
<dbReference type="EMBL" id="CAADGH010000039">
    <property type="protein sequence ID" value="VFK76036.1"/>
    <property type="molecule type" value="Genomic_DNA"/>
</dbReference>
<evidence type="ECO:0000259" key="1">
    <source>
        <dbReference type="PROSITE" id="PS50994"/>
    </source>
</evidence>
<dbReference type="EMBL" id="CAADFO010000057">
    <property type="protein sequence ID" value="VFK30000.1"/>
    <property type="molecule type" value="Genomic_DNA"/>
</dbReference>
<organism evidence="3">
    <name type="scientific">Candidatus Kentrum sp. MB</name>
    <dbReference type="NCBI Taxonomy" id="2138164"/>
    <lineage>
        <taxon>Bacteria</taxon>
        <taxon>Pseudomonadati</taxon>
        <taxon>Pseudomonadota</taxon>
        <taxon>Gammaproteobacteria</taxon>
        <taxon>Candidatus Kentrum</taxon>
    </lineage>
</organism>
<feature type="domain" description="Integrase catalytic" evidence="1">
    <location>
        <begin position="109"/>
        <end position="232"/>
    </location>
</feature>
<evidence type="ECO:0000313" key="3">
    <source>
        <dbReference type="EMBL" id="VFK33183.1"/>
    </source>
</evidence>
<dbReference type="PANTHER" id="PTHR10948">
    <property type="entry name" value="TRANSPOSASE"/>
    <property type="match status" value="1"/>
</dbReference>
<dbReference type="InterPro" id="IPR053392">
    <property type="entry name" value="Transposase_IS30-like"/>
</dbReference>
<dbReference type="InterPro" id="IPR001584">
    <property type="entry name" value="Integrase_cat-core"/>
</dbReference>
<name>A0A450XV86_9GAMM</name>
<dbReference type="GO" id="GO:0032196">
    <property type="term" value="P:transposition"/>
    <property type="evidence" value="ECO:0007669"/>
    <property type="project" value="TreeGrafter"/>
</dbReference>
<dbReference type="GO" id="GO:0004803">
    <property type="term" value="F:transposase activity"/>
    <property type="evidence" value="ECO:0007669"/>
    <property type="project" value="TreeGrafter"/>
</dbReference>
<dbReference type="PROSITE" id="PS50994">
    <property type="entry name" value="INTEGRASE"/>
    <property type="match status" value="1"/>
</dbReference>
<dbReference type="EMBL" id="CAADFQ010000041">
    <property type="protein sequence ID" value="VFK33183.1"/>
    <property type="molecule type" value="Genomic_DNA"/>
</dbReference>
<dbReference type="GO" id="GO:0015074">
    <property type="term" value="P:DNA integration"/>
    <property type="evidence" value="ECO:0007669"/>
    <property type="project" value="InterPro"/>
</dbReference>
<dbReference type="InterPro" id="IPR051917">
    <property type="entry name" value="Transposase-Integrase"/>
</dbReference>
<proteinExistence type="predicted"/>
<protein>
    <recommendedName>
        <fullName evidence="1">Integrase catalytic domain-containing protein</fullName>
    </recommendedName>
</protein>
<dbReference type="GO" id="GO:0005829">
    <property type="term" value="C:cytosol"/>
    <property type="evidence" value="ECO:0007669"/>
    <property type="project" value="TreeGrafter"/>
</dbReference>
<accession>A0A450XV86</accession>
<dbReference type="NCBIfam" id="NF033563">
    <property type="entry name" value="transpos_IS30"/>
    <property type="match status" value="1"/>
</dbReference>
<sequence>MENEVTGPNKPINWLLIVGKSKSWHPRHYLGNLESYRTAAMRGLESRTNQPLAQGAKSPIRKPRVDHQYILRNKHRGGTLYTHLRYQKKRGKRYGAHERRGQLPNKVSIDERPIIVERRERVGDWELDTIIGKGHNQAIVSPTERKSRLSLISKVWTKGAHEVEGAVLSLLKPLVEQVHTITSDNGKEFARHENIAQILNAGFYFAHPYASWERGAQREYQWSYPTVLSEGL</sequence>
<gene>
    <name evidence="2" type="ORF">BECKMB1821G_GA0114241_105716</name>
    <name evidence="4" type="ORF">BECKMB1821H_GA0114242_103915</name>
    <name evidence="3" type="ORF">BECKMB1821I_GA0114274_104116</name>
</gene>
<evidence type="ECO:0000313" key="4">
    <source>
        <dbReference type="EMBL" id="VFK76036.1"/>
    </source>
</evidence>